<reference evidence="4 5" key="1">
    <citation type="journal article" date="2024" name="Nat. Commun.">
        <title>Phylogenomics reveals the evolutionary origins of lichenization in chlorophyte algae.</title>
        <authorList>
            <person name="Puginier C."/>
            <person name="Libourel C."/>
            <person name="Otte J."/>
            <person name="Skaloud P."/>
            <person name="Haon M."/>
            <person name="Grisel S."/>
            <person name="Petersen M."/>
            <person name="Berrin J.G."/>
            <person name="Delaux P.M."/>
            <person name="Dal Grande F."/>
            <person name="Keller J."/>
        </authorList>
    </citation>
    <scope>NUCLEOTIDE SEQUENCE [LARGE SCALE GENOMIC DNA]</scope>
    <source>
        <strain evidence="4 5">SAG 2043</strain>
    </source>
</reference>
<dbReference type="PANTHER" id="PTHR12184:SF1">
    <property type="entry name" value="UBIQUINOL-CYTOCHROME-C REDUCTASE COMPLEX ASSEMBLY FACTOR 1"/>
    <property type="match status" value="1"/>
</dbReference>
<keyword evidence="5" id="KW-1185">Reference proteome</keyword>
<proteinExistence type="inferred from homology"/>
<comment type="similarity">
    <text evidence="1">Belongs to the CBP3 family.</text>
</comment>
<dbReference type="PANTHER" id="PTHR12184">
    <property type="entry name" value="UBIQUINOL-CYTOCHROME C REDUCTASE COMPLEX ASSEMBLY FACTOR 1 FAMILY MEMBER"/>
    <property type="match status" value="1"/>
</dbReference>
<evidence type="ECO:0000313" key="4">
    <source>
        <dbReference type="EMBL" id="KAK9819883.1"/>
    </source>
</evidence>
<dbReference type="Pfam" id="PF03981">
    <property type="entry name" value="Ubiq_cyt_C_chap"/>
    <property type="match status" value="1"/>
</dbReference>
<dbReference type="AlphaFoldDB" id="A0AAW1QEX7"/>
<dbReference type="GO" id="GO:0005739">
    <property type="term" value="C:mitochondrion"/>
    <property type="evidence" value="ECO:0007669"/>
    <property type="project" value="TreeGrafter"/>
</dbReference>
<evidence type="ECO:0000259" key="3">
    <source>
        <dbReference type="Pfam" id="PF03981"/>
    </source>
</evidence>
<organism evidence="4 5">
    <name type="scientific">[Myrmecia] bisecta</name>
    <dbReference type="NCBI Taxonomy" id="41462"/>
    <lineage>
        <taxon>Eukaryota</taxon>
        <taxon>Viridiplantae</taxon>
        <taxon>Chlorophyta</taxon>
        <taxon>core chlorophytes</taxon>
        <taxon>Trebouxiophyceae</taxon>
        <taxon>Trebouxiales</taxon>
        <taxon>Trebouxiaceae</taxon>
        <taxon>Myrmecia</taxon>
    </lineage>
</organism>
<dbReference type="EMBL" id="JALJOR010000003">
    <property type="protein sequence ID" value="KAK9819883.1"/>
    <property type="molecule type" value="Genomic_DNA"/>
</dbReference>
<evidence type="ECO:0000256" key="2">
    <source>
        <dbReference type="SAM" id="MobiDB-lite"/>
    </source>
</evidence>
<comment type="caution">
    <text evidence="4">The sequence shown here is derived from an EMBL/GenBank/DDBJ whole genome shotgun (WGS) entry which is preliminary data.</text>
</comment>
<dbReference type="GO" id="GO:0034551">
    <property type="term" value="P:mitochondrial respiratory chain complex III assembly"/>
    <property type="evidence" value="ECO:0007669"/>
    <property type="project" value="TreeGrafter"/>
</dbReference>
<dbReference type="InterPro" id="IPR007129">
    <property type="entry name" value="Ubiqinol_cyt_c_chaperone_CPB3"/>
</dbReference>
<sequence length="390" mass="43160">MLRRGLRQLTQIAAPHISPARQSSCAQGLRPAAQIACQHTLASGPDFKAALFNAHPRSLEADTATEQPNPGVEENFLTRALLRLGGYYSRESRLLRGAKTLYDGVVEQATDTLLYNALGLENKFPARYAMLSLHVWMCLVRLRAEGDDGKDLAQMLYENFTDDVEKRVHAEGVKVRVSKHLKELEKMFYGSSMAYDKALKGDGDLAEALLRNVYINDTSKKAQAGLLARYVRRELACLNMTDSSAVLDGKIRFSPQLKAVKPAHLSSSWLRLCWQGCYGGGEGTLRPESPLWPKPAEALPSSRPNSSLPRNKASKSARSRQRKQEERKKKAVEEDAKKAAKNAGPAYDSDDEENNKLILTSKFYDSARRDTLTGPVSRIPSLGGAASQQR</sequence>
<feature type="domain" description="Ubiquinol-cytochrome c chaperone" evidence="3">
    <location>
        <begin position="117"/>
        <end position="253"/>
    </location>
</feature>
<feature type="compositionally biased region" description="Low complexity" evidence="2">
    <location>
        <begin position="299"/>
        <end position="311"/>
    </location>
</feature>
<dbReference type="InterPro" id="IPR021150">
    <property type="entry name" value="Ubiq_cyt_c_chap"/>
</dbReference>
<name>A0AAW1QEX7_9CHLO</name>
<feature type="region of interest" description="Disordered" evidence="2">
    <location>
        <begin position="369"/>
        <end position="390"/>
    </location>
</feature>
<evidence type="ECO:0000313" key="5">
    <source>
        <dbReference type="Proteomes" id="UP001489004"/>
    </source>
</evidence>
<accession>A0AAW1QEX7</accession>
<gene>
    <name evidence="4" type="ORF">WJX72_003560</name>
</gene>
<dbReference type="Proteomes" id="UP001489004">
    <property type="component" value="Unassembled WGS sequence"/>
</dbReference>
<evidence type="ECO:0000256" key="1">
    <source>
        <dbReference type="ARBA" id="ARBA00006407"/>
    </source>
</evidence>
<feature type="compositionally biased region" description="Basic and acidic residues" evidence="2">
    <location>
        <begin position="322"/>
        <end position="338"/>
    </location>
</feature>
<feature type="region of interest" description="Disordered" evidence="2">
    <location>
        <begin position="288"/>
        <end position="355"/>
    </location>
</feature>
<feature type="compositionally biased region" description="Basic residues" evidence="2">
    <location>
        <begin position="312"/>
        <end position="321"/>
    </location>
</feature>
<protein>
    <recommendedName>
        <fullName evidence="3">Ubiquinol-cytochrome c chaperone domain-containing protein</fullName>
    </recommendedName>
</protein>